<protein>
    <submittedName>
        <fullName evidence="7">Glycoside hydrolase family 65 protein</fullName>
    </submittedName>
</protein>
<dbReference type="InterPro" id="IPR005195">
    <property type="entry name" value="Glyco_hydro_65_M"/>
</dbReference>
<dbReference type="InterPro" id="IPR008928">
    <property type="entry name" value="6-hairpin_glycosidase_sf"/>
</dbReference>
<dbReference type="InterPro" id="IPR017045">
    <property type="entry name" value="Malt_Pase/Glycosyl_Hdrlase"/>
</dbReference>
<dbReference type="Gene3D" id="1.50.10.10">
    <property type="match status" value="1"/>
</dbReference>
<evidence type="ECO:0000259" key="5">
    <source>
        <dbReference type="Pfam" id="PF03633"/>
    </source>
</evidence>
<dbReference type="PANTHER" id="PTHR11051:SF8">
    <property type="entry name" value="PROTEIN-GLUCOSYLGALACTOSYLHYDROXYLYSINE GLUCOSIDASE"/>
    <property type="match status" value="1"/>
</dbReference>
<organism evidence="7 8">
    <name type="scientific">Lapidilactobacillus achengensis</name>
    <dbReference type="NCBI Taxonomy" id="2486000"/>
    <lineage>
        <taxon>Bacteria</taxon>
        <taxon>Bacillati</taxon>
        <taxon>Bacillota</taxon>
        <taxon>Bacilli</taxon>
        <taxon>Lactobacillales</taxon>
        <taxon>Lactobacillaceae</taxon>
        <taxon>Lapidilactobacillus</taxon>
    </lineage>
</organism>
<accession>A0ABW1UKF6</accession>
<sequence>MANPFVLKLQDLKNQSAANVATIFSQGNGSFGVQATDPLVASAGTIINGFYEQAPITYGETAYGYAKNHQTIIALPSLRQLQLEDQAGRPAVSLGAQSVALDMATGILTAVYGVSFAAAEPAALTLTVRSLIGEADADLSAYLLDYQVKSLTYQGALTLTKPGLALAATAAAAVDPDDPRVVDRGSKLTSATLASTAQTLTQTITTQTSQLTAQVQMAGIGTDLRRVVQLSPGAQFELTYLAQLDFAPHRDLQPATAATVTALRQRTATYWHDFWAAGEVKISGDEQLDRGLHFNLYQLCQSANRTGAYSIAAKGVSGPGYEGHFFWDTEMYMLPFFTYTQPKIARALLKFRYQQLPQARQRARELGVSAGALFPWRSINGQEASAFFPAGTAQYHLDADIAYAVGLYYETTLDDPFMAKYGLPILWETARFWQNFGAWGERDGQRCFMFHDVTGPDEYTALVDNNYYTNRMAKHNLELFLKYYPQFQACAQLPVTAADLAALQEIAAGIYLGFDPQRQLTPQDDTFLNKPLWPLASTPAANFPLLLHYHPLTIYRYQVNKQPDMLLTNLLFPGEKSPAQQARDYAYYEKVTTHDSSLSRSVFAVLAAQLGYDDAAYQYFLDSALLDLTDLQGNTKDGLHMANLGGSWLSVIYGFAGVSLQDGLLHVNNHLPQKWSGLTFRLKIAGRQLQVQLTKDKTTVELLSGAALEVVIAGQPTTLEAQAE</sequence>
<evidence type="ECO:0000256" key="3">
    <source>
        <dbReference type="ARBA" id="ARBA00022679"/>
    </source>
</evidence>
<keyword evidence="7" id="KW-0378">Hydrolase</keyword>
<dbReference type="Pfam" id="PF03633">
    <property type="entry name" value="Glyco_hydro_65C"/>
    <property type="match status" value="1"/>
</dbReference>
<comment type="similarity">
    <text evidence="1">Belongs to the glycosyl hydrolase 65 family.</text>
</comment>
<dbReference type="InterPro" id="IPR012341">
    <property type="entry name" value="6hp_glycosidase-like_sf"/>
</dbReference>
<feature type="domain" description="Glycoside hydrolase family 65 central catalytic" evidence="4">
    <location>
        <begin position="294"/>
        <end position="648"/>
    </location>
</feature>
<dbReference type="Gene3D" id="2.60.420.10">
    <property type="entry name" value="Maltose phosphorylase, domain 3"/>
    <property type="match status" value="1"/>
</dbReference>
<dbReference type="EMBL" id="JBHSSM010000007">
    <property type="protein sequence ID" value="MFC6314409.1"/>
    <property type="molecule type" value="Genomic_DNA"/>
</dbReference>
<dbReference type="InterPro" id="IPR011013">
    <property type="entry name" value="Gal_mutarotase_sf_dom"/>
</dbReference>
<reference evidence="8" key="1">
    <citation type="journal article" date="2019" name="Int. J. Syst. Evol. Microbiol.">
        <title>The Global Catalogue of Microorganisms (GCM) 10K type strain sequencing project: providing services to taxonomists for standard genome sequencing and annotation.</title>
        <authorList>
            <consortium name="The Broad Institute Genomics Platform"/>
            <consortium name="The Broad Institute Genome Sequencing Center for Infectious Disease"/>
            <person name="Wu L."/>
            <person name="Ma J."/>
        </authorList>
    </citation>
    <scope>NUCLEOTIDE SEQUENCE [LARGE SCALE GENOMIC DNA]</scope>
    <source>
        <strain evidence="8">CCM 8897</strain>
    </source>
</reference>
<dbReference type="SUPFAM" id="SSF74650">
    <property type="entry name" value="Galactose mutarotase-like"/>
    <property type="match status" value="1"/>
</dbReference>
<evidence type="ECO:0000313" key="8">
    <source>
        <dbReference type="Proteomes" id="UP001596310"/>
    </source>
</evidence>
<proteinExistence type="inferred from homology"/>
<dbReference type="PIRSF" id="PIRSF036289">
    <property type="entry name" value="Glycosyl_hydrolase_malt_phosph"/>
    <property type="match status" value="1"/>
</dbReference>
<dbReference type="Proteomes" id="UP001596310">
    <property type="component" value="Unassembled WGS sequence"/>
</dbReference>
<dbReference type="PANTHER" id="PTHR11051">
    <property type="entry name" value="GLYCOSYL HYDROLASE-RELATED"/>
    <property type="match status" value="1"/>
</dbReference>
<dbReference type="InterPro" id="IPR037018">
    <property type="entry name" value="GH65_N"/>
</dbReference>
<keyword evidence="8" id="KW-1185">Reference proteome</keyword>
<evidence type="ECO:0000313" key="7">
    <source>
        <dbReference type="EMBL" id="MFC6314409.1"/>
    </source>
</evidence>
<evidence type="ECO:0000259" key="4">
    <source>
        <dbReference type="Pfam" id="PF03632"/>
    </source>
</evidence>
<dbReference type="Gene3D" id="2.70.98.40">
    <property type="entry name" value="Glycoside hydrolase, family 65, N-terminal domain"/>
    <property type="match status" value="1"/>
</dbReference>
<gene>
    <name evidence="7" type="ORF">ACFQHW_02365</name>
</gene>
<name>A0ABW1UKF6_9LACO</name>
<dbReference type="GO" id="GO:0016787">
    <property type="term" value="F:hydrolase activity"/>
    <property type="evidence" value="ECO:0007669"/>
    <property type="project" value="UniProtKB-KW"/>
</dbReference>
<keyword evidence="2" id="KW-0328">Glycosyltransferase</keyword>
<feature type="domain" description="Glycoside hydrolase family 65 C-terminal" evidence="5">
    <location>
        <begin position="661"/>
        <end position="719"/>
    </location>
</feature>
<dbReference type="InterPro" id="IPR005194">
    <property type="entry name" value="Glyco_hydro_65_C"/>
</dbReference>
<comment type="caution">
    <text evidence="7">The sequence shown here is derived from an EMBL/GenBank/DDBJ whole genome shotgun (WGS) entry which is preliminary data.</text>
</comment>
<dbReference type="InterPro" id="IPR005196">
    <property type="entry name" value="Glyco_hydro_65_N"/>
</dbReference>
<dbReference type="SUPFAM" id="SSF48208">
    <property type="entry name" value="Six-hairpin glycosidases"/>
    <property type="match status" value="1"/>
</dbReference>
<keyword evidence="3" id="KW-0808">Transferase</keyword>
<evidence type="ECO:0000256" key="1">
    <source>
        <dbReference type="ARBA" id="ARBA00006768"/>
    </source>
</evidence>
<evidence type="ECO:0000256" key="2">
    <source>
        <dbReference type="ARBA" id="ARBA00022676"/>
    </source>
</evidence>
<dbReference type="Pfam" id="PF03636">
    <property type="entry name" value="Glyco_hydro_65N"/>
    <property type="match status" value="1"/>
</dbReference>
<feature type="domain" description="Glycoside hydrolase family 65 N-terminal" evidence="6">
    <location>
        <begin position="17"/>
        <end position="210"/>
    </location>
</feature>
<dbReference type="Pfam" id="PF03632">
    <property type="entry name" value="Glyco_hydro_65m"/>
    <property type="match status" value="1"/>
</dbReference>
<dbReference type="RefSeq" id="WP_125599577.1">
    <property type="nucleotide sequence ID" value="NZ_JBHSSM010000007.1"/>
</dbReference>
<evidence type="ECO:0000259" key="6">
    <source>
        <dbReference type="Pfam" id="PF03636"/>
    </source>
</evidence>